<dbReference type="GO" id="GO:0004619">
    <property type="term" value="F:phosphoglycerate mutase activity"/>
    <property type="evidence" value="ECO:0007669"/>
    <property type="project" value="UniProtKB-EC"/>
</dbReference>
<dbReference type="Gene3D" id="3.40.720.10">
    <property type="entry name" value="Alkaline Phosphatase, subunit A"/>
    <property type="match status" value="2"/>
</dbReference>
<dbReference type="EMBL" id="AP019769">
    <property type="protein sequence ID" value="BBL45902.1"/>
    <property type="molecule type" value="Genomic_DNA"/>
</dbReference>
<dbReference type="GO" id="GO:0006096">
    <property type="term" value="P:glycolytic process"/>
    <property type="evidence" value="ECO:0007669"/>
    <property type="project" value="UniProtKB-KW"/>
</dbReference>
<evidence type="ECO:0000256" key="5">
    <source>
        <dbReference type="ARBA" id="ARBA00023152"/>
    </source>
</evidence>
<dbReference type="InterPro" id="IPR017850">
    <property type="entry name" value="Alkaline_phosphatase_core_sf"/>
</dbReference>
<evidence type="ECO:0000256" key="4">
    <source>
        <dbReference type="ARBA" id="ARBA00005524"/>
    </source>
</evidence>
<dbReference type="InterPro" id="IPR004456">
    <property type="entry name" value="Pglycerate_mutase_ApgM"/>
</dbReference>
<feature type="domain" description="Metalloenzyme" evidence="6">
    <location>
        <begin position="5"/>
        <end position="401"/>
    </location>
</feature>
<dbReference type="PIRSF" id="PIRSF006392">
    <property type="entry name" value="IPGAM_arch"/>
    <property type="match status" value="1"/>
</dbReference>
<reference evidence="8" key="1">
    <citation type="journal article" date="2022" name="Int. J. Syst. Evol. Microbiol.">
        <title>Nanobdella aerobiophila gen. nov., sp. nov., a thermoacidophilic, obligate ectosymbiotic archaeon, and proposal of Nanobdellaceae fam. nov., Nanobdellales ord. nov. and Nanobdellia class. nov.</title>
        <authorList>
            <person name="Kato S."/>
            <person name="Ogasawara A."/>
            <person name="Itoh T."/>
            <person name="Sakai H.D."/>
            <person name="Shimizu M."/>
            <person name="Yuki M."/>
            <person name="Kaneko M."/>
            <person name="Takashina T."/>
            <person name="Ohkuma M."/>
        </authorList>
    </citation>
    <scope>NUCLEOTIDE SEQUENCE [LARGE SCALE GENOMIC DNA]</scope>
    <source>
        <strain evidence="8">MJ1</strain>
    </source>
</reference>
<dbReference type="KEGG" id="naer:MJ1_0763"/>
<dbReference type="GO" id="GO:0046872">
    <property type="term" value="F:metal ion binding"/>
    <property type="evidence" value="ECO:0007669"/>
    <property type="project" value="InterPro"/>
</dbReference>
<evidence type="ECO:0000259" key="6">
    <source>
        <dbReference type="Pfam" id="PF01676"/>
    </source>
</evidence>
<proteinExistence type="inferred from homology"/>
<dbReference type="Pfam" id="PF01676">
    <property type="entry name" value="Metalloenzyme"/>
    <property type="match status" value="1"/>
</dbReference>
<dbReference type="RefSeq" id="WP_258393208.1">
    <property type="nucleotide sequence ID" value="NZ_AP019769.1"/>
</dbReference>
<dbReference type="Proteomes" id="UP001055553">
    <property type="component" value="Chromosome"/>
</dbReference>
<dbReference type="SUPFAM" id="SSF53649">
    <property type="entry name" value="Alkaline phosphatase-like"/>
    <property type="match status" value="1"/>
</dbReference>
<name>A0A915SIV0_9ARCH</name>
<evidence type="ECO:0000256" key="2">
    <source>
        <dbReference type="ARBA" id="ARBA00002315"/>
    </source>
</evidence>
<protein>
    <submittedName>
        <fullName evidence="7">2,3-bisphosphoglycerate-independent phosphoglycerate mutase</fullName>
    </submittedName>
</protein>
<evidence type="ECO:0000313" key="8">
    <source>
        <dbReference type="Proteomes" id="UP001055553"/>
    </source>
</evidence>
<gene>
    <name evidence="7" type="ORF">MJ1_0763</name>
</gene>
<dbReference type="PANTHER" id="PTHR31209">
    <property type="entry name" value="COFACTOR-INDEPENDENT PHOSPHOGLYCERATE MUTASE"/>
    <property type="match status" value="1"/>
</dbReference>
<dbReference type="CDD" id="cd16011">
    <property type="entry name" value="iPGM_like"/>
    <property type="match status" value="1"/>
</dbReference>
<comment type="similarity">
    <text evidence="4">Belongs to the BPG-independent phosphoglycerate mutase family. A-PGAM subfamily.</text>
</comment>
<evidence type="ECO:0000313" key="7">
    <source>
        <dbReference type="EMBL" id="BBL45902.1"/>
    </source>
</evidence>
<keyword evidence="5" id="KW-0324">Glycolysis</keyword>
<comment type="function">
    <text evidence="2">Catalyzes the interconversion of 2-phosphoglycerate and 3-phosphoglycerate.</text>
</comment>
<dbReference type="Pfam" id="PF10143">
    <property type="entry name" value="PhosphMutase"/>
    <property type="match status" value="1"/>
</dbReference>
<dbReference type="GeneID" id="74568701"/>
<evidence type="ECO:0000256" key="1">
    <source>
        <dbReference type="ARBA" id="ARBA00000370"/>
    </source>
</evidence>
<evidence type="ECO:0000256" key="3">
    <source>
        <dbReference type="ARBA" id="ARBA00004921"/>
    </source>
</evidence>
<dbReference type="InterPro" id="IPR006124">
    <property type="entry name" value="Metalloenzyme"/>
</dbReference>
<sequence>MVNGVFIILDGLGDQVNKQLNNKTPLEAAKKENIDKLIKYSEAGVLDTVGPGLVPGSDTGHLSLFGYEVEKYYRGRGIFEALGSDIELKEGDIAFRLDFSTVDNGVIIDRRIGRNDFGLEELLKDFESIKEKIEKEYGINIIIKHGVEHRGVLVIRGLESEKVTDNDLHEENVKVPKILYKEDKAKETAEVLNKLIQDFNSFANNNNINKMRKEKNIPVINYLLIRSASKYKELDKEDKFYNRYGVKSIFLANPPMYLGVAKYVGMDTYKPLGTNGTSNENLFSFSEAAVSLKEKYDIVFIHIKGTDSLSHDKKPLEKKKFIERIDRELIPKLVDNFDLILITGDHSTSSILGRHISDPVPVILNYENNRYGFVKNFSERKCVKGTLGRLKGTDIIKIYLDKLGKYIMYGS</sequence>
<dbReference type="NCBIfam" id="TIGR00306">
    <property type="entry name" value="apgM"/>
    <property type="match status" value="1"/>
</dbReference>
<dbReference type="PANTHER" id="PTHR31209:SF0">
    <property type="entry name" value="METALLOENZYME DOMAIN-CONTAINING PROTEIN"/>
    <property type="match status" value="1"/>
</dbReference>
<accession>A0A915SIV0</accession>
<keyword evidence="8" id="KW-1185">Reference proteome</keyword>
<organism evidence="7 8">
    <name type="scientific">Nanobdella aerobiophila</name>
    <dbReference type="NCBI Taxonomy" id="2586965"/>
    <lineage>
        <taxon>Archaea</taxon>
        <taxon>Nanobdellota</taxon>
        <taxon>Nanobdellia</taxon>
        <taxon>Nanobdellales</taxon>
        <taxon>Nanobdellaceae</taxon>
        <taxon>Nanobdella</taxon>
    </lineage>
</organism>
<comment type="pathway">
    <text evidence="3">Carbohydrate degradation.</text>
</comment>
<comment type="catalytic activity">
    <reaction evidence="1">
        <text>(2R)-2-phosphoglycerate = (2R)-3-phosphoglycerate</text>
        <dbReference type="Rhea" id="RHEA:15901"/>
        <dbReference type="ChEBI" id="CHEBI:58272"/>
        <dbReference type="ChEBI" id="CHEBI:58289"/>
        <dbReference type="EC" id="5.4.2.12"/>
    </reaction>
</comment>
<dbReference type="AlphaFoldDB" id="A0A915SIV0"/>